<dbReference type="Proteomes" id="UP000214365">
    <property type="component" value="Unassembled WGS sequence"/>
</dbReference>
<feature type="region of interest" description="Disordered" evidence="1">
    <location>
        <begin position="509"/>
        <end position="582"/>
    </location>
</feature>
<protein>
    <submittedName>
        <fullName evidence="2">Uncharacterized protein</fullName>
    </submittedName>
</protein>
<dbReference type="GeneID" id="31001849"/>
<keyword evidence="3" id="KW-1185">Reference proteome</keyword>
<proteinExistence type="predicted"/>
<evidence type="ECO:0000256" key="1">
    <source>
        <dbReference type="SAM" id="MobiDB-lite"/>
    </source>
</evidence>
<name>A0A1Q5QBZ4_TALAT</name>
<sequence>MALANLADDDSTLHYHVTSRGNGHRHPNFIQLWKTGPDQVGEFYDQTLLTLAKNILEMILCMAFRSLPPTVLQEYFELLNVQHSTMLGLNIVPPLYQTVSLGQEVRRSFMILCEESVDSDIKEWPTVRSSQQKKRWDPAKTPRVLTSENYVEAMKEAAEENHHLRRLKIPVQGTPPGRKSGNFEEWFARLCDGLENMLSDNVPRQIPFGSLEAKIGVIFDQVFRKETMDETTGLPYGIRRSGFNETNVLAWPWSFRQYTSADACRPISAITKTEVVLLRNYTKDVIARSCLQVVILCGNNAAGILLTEHLKNYRINIKLSHGTIEAYVETLDGVNIQRLYLKCPTSMLHVLIGTDEQIYHITRLFHFATRWTKTPHISPYFLDNSRAIIRLVRLRGAEKKGAAPMTPDNIHPAIRVWLARKGFTDDQAINDLASKGVTLVHACLILARFASRCPVEFRVNTDTPVGPVAARKKGGPKRIASEQQIEEIKELYRRVSADETEDAIVEPLVSVENSPENHKSAATWADNSTGIRAKDNSPTNQLTTPKSDQGPHVLTTDTRDEGYESQGSEANSEAEDNYGANEGYENFQIGGVNVENLDQALELAEEISATVEEFTITINKQGQSCVALAPKPKPKSGHSIRRWSSTGPSSAQVRRTIASLRTGREYPGHWVVPEAKKETARRTNKQPKTKKPKFIIFVHSMLRLVITDAPMEGQRGKALVEFEFAEGRHDKVWALAALDTDPCRRLAIRVTLSYENGNAISFYPQTQSQGAPYKANSAMDWMDGDNDEVIASRPRRFVFIQSQTTDVPEHLQKFVMGGYTDTLGRYFKSFPRGQKRKLGGMS</sequence>
<evidence type="ECO:0000313" key="2">
    <source>
        <dbReference type="EMBL" id="OKL63401.1"/>
    </source>
</evidence>
<gene>
    <name evidence="2" type="ORF">UA08_02094</name>
</gene>
<feature type="compositionally biased region" description="Polar residues" evidence="1">
    <location>
        <begin position="642"/>
        <end position="653"/>
    </location>
</feature>
<accession>A0A1Q5QBZ4</accession>
<dbReference type="EMBL" id="LFMY01000002">
    <property type="protein sequence ID" value="OKL63401.1"/>
    <property type="molecule type" value="Genomic_DNA"/>
</dbReference>
<feature type="compositionally biased region" description="Polar residues" evidence="1">
    <location>
        <begin position="525"/>
        <end position="547"/>
    </location>
</feature>
<reference evidence="2 3" key="1">
    <citation type="submission" date="2015-06" db="EMBL/GenBank/DDBJ databases">
        <title>Talaromyces atroroseus IBT 11181 draft genome.</title>
        <authorList>
            <person name="Rasmussen K.B."/>
            <person name="Rasmussen S."/>
            <person name="Petersen B."/>
            <person name="Sicheritz-Ponten T."/>
            <person name="Mortensen U.H."/>
            <person name="Thrane U."/>
        </authorList>
    </citation>
    <scope>NUCLEOTIDE SEQUENCE [LARGE SCALE GENOMIC DNA]</scope>
    <source>
        <strain evidence="2 3">IBT 11181</strain>
    </source>
</reference>
<feature type="compositionally biased region" description="Basic residues" evidence="1">
    <location>
        <begin position="632"/>
        <end position="641"/>
    </location>
</feature>
<evidence type="ECO:0000313" key="3">
    <source>
        <dbReference type="Proteomes" id="UP000214365"/>
    </source>
</evidence>
<dbReference type="STRING" id="1441469.A0A1Q5QBZ4"/>
<dbReference type="OrthoDB" id="4227465at2759"/>
<dbReference type="AlphaFoldDB" id="A0A1Q5QBZ4"/>
<organism evidence="2 3">
    <name type="scientific">Talaromyces atroroseus</name>
    <dbReference type="NCBI Taxonomy" id="1441469"/>
    <lineage>
        <taxon>Eukaryota</taxon>
        <taxon>Fungi</taxon>
        <taxon>Dikarya</taxon>
        <taxon>Ascomycota</taxon>
        <taxon>Pezizomycotina</taxon>
        <taxon>Eurotiomycetes</taxon>
        <taxon>Eurotiomycetidae</taxon>
        <taxon>Eurotiales</taxon>
        <taxon>Trichocomaceae</taxon>
        <taxon>Talaromyces</taxon>
        <taxon>Talaromyces sect. Trachyspermi</taxon>
    </lineage>
</organism>
<dbReference type="RefSeq" id="XP_020123522.1">
    <property type="nucleotide sequence ID" value="XM_020261830.1"/>
</dbReference>
<feature type="region of interest" description="Disordered" evidence="1">
    <location>
        <begin position="628"/>
        <end position="653"/>
    </location>
</feature>
<comment type="caution">
    <text evidence="2">The sequence shown here is derived from an EMBL/GenBank/DDBJ whole genome shotgun (WGS) entry which is preliminary data.</text>
</comment>